<dbReference type="RefSeq" id="WP_050985230.1">
    <property type="nucleotide sequence ID" value="NZ_JAKZRJ010000073.1"/>
</dbReference>
<dbReference type="Proteomes" id="UP000074119">
    <property type="component" value="Chromosome"/>
</dbReference>
<dbReference type="InterPro" id="IPR009813">
    <property type="entry name" value="Uncharacterised_YebG"/>
</dbReference>
<protein>
    <recommendedName>
        <fullName evidence="3">YebG family protein</fullName>
    </recommendedName>
</protein>
<evidence type="ECO:0008006" key="3">
    <source>
        <dbReference type="Google" id="ProtNLM"/>
    </source>
</evidence>
<evidence type="ECO:0000313" key="2">
    <source>
        <dbReference type="Proteomes" id="UP000074119"/>
    </source>
</evidence>
<dbReference type="EMBL" id="CP014544">
    <property type="protein sequence ID" value="AMO70218.1"/>
    <property type="molecule type" value="Genomic_DNA"/>
</dbReference>
<dbReference type="STRING" id="1470434.AZF00_18750"/>
<dbReference type="Pfam" id="PF07130">
    <property type="entry name" value="YebG"/>
    <property type="match status" value="1"/>
</dbReference>
<dbReference type="InterPro" id="IPR038627">
    <property type="entry name" value="YebG-like_sf"/>
</dbReference>
<dbReference type="AlphaFoldDB" id="A0A127MAL9"/>
<dbReference type="KEGG" id="zal:AZF00_18750"/>
<accession>A0A127MAL9</accession>
<reference evidence="1 2" key="1">
    <citation type="submission" date="2015-12" db="EMBL/GenBank/DDBJ databases">
        <authorList>
            <person name="Shamseldin A."/>
            <person name="Moawad H."/>
            <person name="Abd El-Rahim W.M."/>
            <person name="Sadowsky M.J."/>
        </authorList>
    </citation>
    <scope>NUCLEOTIDE SEQUENCE [LARGE SCALE GENOMIC DNA]</scope>
    <source>
        <strain evidence="1 2">SM2</strain>
    </source>
</reference>
<dbReference type="Gene3D" id="1.10.10.710">
    <property type="entry name" value="PSPTO_1197 like"/>
    <property type="match status" value="1"/>
</dbReference>
<sequence length="95" mass="10354">MAVVAKWMCDRDNSMFDNKKDADAYDKMLELAEGFAALLQQHIPSVDEAQAEEFGIFLSKNKEAVMQACKGRVEALSEIDSDASPSNVSPLAAQA</sequence>
<proteinExistence type="predicted"/>
<name>A0A127MAL9_9GAMM</name>
<organism evidence="1 2">
    <name type="scientific">Zhongshania aliphaticivorans</name>
    <dbReference type="NCBI Taxonomy" id="1470434"/>
    <lineage>
        <taxon>Bacteria</taxon>
        <taxon>Pseudomonadati</taxon>
        <taxon>Pseudomonadota</taxon>
        <taxon>Gammaproteobacteria</taxon>
        <taxon>Cellvibrionales</taxon>
        <taxon>Spongiibacteraceae</taxon>
        <taxon>Zhongshania</taxon>
    </lineage>
</organism>
<evidence type="ECO:0000313" key="1">
    <source>
        <dbReference type="EMBL" id="AMO70218.1"/>
    </source>
</evidence>
<gene>
    <name evidence="1" type="ORF">AZF00_18750</name>
</gene>